<sequence length="69" mass="7645">MRLQRSVKQLPSCKKGNELCGVHASRGHQRAQKVEQPKAVYVIRAAKAAVVGRGSVKLQAKVRVRVRAR</sequence>
<evidence type="ECO:0000313" key="2">
    <source>
        <dbReference type="Proteomes" id="UP000016929"/>
    </source>
</evidence>
<reference evidence="2" key="1">
    <citation type="submission" date="2012-09" db="EMBL/GenBank/DDBJ databases">
        <title>Genome sequencing and comparative transcriptomics of race 1 and race 4 of banana pathogen: Fusarium oxysporum f. sp. cubense.</title>
        <authorList>
            <person name="Fang X."/>
            <person name="Huang J."/>
        </authorList>
    </citation>
    <scope>NUCLEOTIDE SEQUENCE [LARGE SCALE GENOMIC DNA]</scope>
    <source>
        <strain evidence="2">race 4</strain>
    </source>
</reference>
<evidence type="ECO:0000313" key="1">
    <source>
        <dbReference type="EMBL" id="EMT73730.1"/>
    </source>
</evidence>
<name>N1SBM0_FUSC4</name>
<accession>N1SBM0</accession>
<dbReference type="AlphaFoldDB" id="N1SBM0"/>
<proteinExistence type="predicted"/>
<organism evidence="1 2">
    <name type="scientific">Fusarium oxysporum f. sp. cubense (strain race 4)</name>
    <name type="common">Panama disease fungus</name>
    <dbReference type="NCBI Taxonomy" id="2502994"/>
    <lineage>
        <taxon>Eukaryota</taxon>
        <taxon>Fungi</taxon>
        <taxon>Dikarya</taxon>
        <taxon>Ascomycota</taxon>
        <taxon>Pezizomycotina</taxon>
        <taxon>Sordariomycetes</taxon>
        <taxon>Hypocreomycetidae</taxon>
        <taxon>Hypocreales</taxon>
        <taxon>Nectriaceae</taxon>
        <taxon>Fusarium</taxon>
        <taxon>Fusarium oxysporum species complex</taxon>
    </lineage>
</organism>
<keyword evidence="2" id="KW-1185">Reference proteome</keyword>
<dbReference type="EMBL" id="KB726225">
    <property type="protein sequence ID" value="EMT73730.1"/>
    <property type="molecule type" value="Genomic_DNA"/>
</dbReference>
<gene>
    <name evidence="1" type="ORF">FOC4_g10000790</name>
</gene>
<dbReference type="HOGENOM" id="CLU_2775974_0_0_1"/>
<reference evidence="2" key="2">
    <citation type="journal article" date="2014" name="PLoS ONE">
        <title>Genome and Transcriptome Analysis of the Fungal Pathogen Fusarium oxysporum f. sp. cubense Causing Banana Vascular Wilt Disease.</title>
        <authorList>
            <person name="Guo L."/>
            <person name="Han L."/>
            <person name="Yang L."/>
            <person name="Zeng H."/>
            <person name="Fan D."/>
            <person name="Zhu Y."/>
            <person name="Feng Y."/>
            <person name="Wang G."/>
            <person name="Peng C."/>
            <person name="Jiang X."/>
            <person name="Zhou D."/>
            <person name="Ni P."/>
            <person name="Liang C."/>
            <person name="Liu L."/>
            <person name="Wang J."/>
            <person name="Mao C."/>
            <person name="Fang X."/>
            <person name="Peng M."/>
            <person name="Huang J."/>
        </authorList>
    </citation>
    <scope>NUCLEOTIDE SEQUENCE [LARGE SCALE GENOMIC DNA]</scope>
    <source>
        <strain evidence="2">race 4</strain>
    </source>
</reference>
<protein>
    <submittedName>
        <fullName evidence="1">Uncharacterized protein</fullName>
    </submittedName>
</protein>
<dbReference type="Proteomes" id="UP000016929">
    <property type="component" value="Unassembled WGS sequence"/>
</dbReference>